<gene>
    <name evidence="1" type="ORF">O6H91_02G071700</name>
</gene>
<evidence type="ECO:0000313" key="1">
    <source>
        <dbReference type="EMBL" id="KAJ7565698.1"/>
    </source>
</evidence>
<sequence>MSQIQCPYCAATEGRCTSLGGGRFLTECKSCGRVVEERQSQVEELFVEQAIDQPFCVVTPDFSENEAYRTPPLEDDPFENIGFITAFSTWSVELSPLFTTTSTTTSGHLAELERVLCDYFYSGNGNGNGGSSGAGPSLTSSISMVDMLRAYFQIVEVSSVLGLERDSSDHAIQLFRDCSCTTYLRNRNIEALATAALVQASREAQEPRTLQEISAAANIPQKEIARHMKLLSDALKLSQPINSNSISVHMPRFCSLLQLNKTTQDLATHIGEVVISKSFCTRRNPISISAAAIYLSCQLEDKRKTQTEICKATGLTEVTLRKVYKELLENLDDLLPTDYTPAVPPEKAFPVTAAALGRICATRSSAASGISSTASHADSSVNTITFNPATNSTMFPSVLLPENNDRTGLLSTGSSAASVVWLPGSRAPVPMQSRSIVPSSDCRSSVPIFAMPAAVSNSHPTTSQNIVGSVETIEKSKLLDALKDTEKSGEKDKGRSDFSFSSGGGNFSRNAMTNMMPPSTAIPTFRQGIFPPSGVEARATSGVWPSISTLGMGPHLGLKETSSPMPTGVRHGAEMDGTKSSTPSSSGATAVFENPAPQQ</sequence>
<keyword evidence="2" id="KW-1185">Reference proteome</keyword>
<protein>
    <submittedName>
        <fullName evidence="1">Uncharacterized protein</fullName>
    </submittedName>
</protein>
<accession>A0ACC2EGR8</accession>
<comment type="caution">
    <text evidence="1">The sequence shown here is derived from an EMBL/GenBank/DDBJ whole genome shotgun (WGS) entry which is preliminary data.</text>
</comment>
<dbReference type="EMBL" id="CM055093">
    <property type="protein sequence ID" value="KAJ7565698.1"/>
    <property type="molecule type" value="Genomic_DNA"/>
</dbReference>
<dbReference type="Proteomes" id="UP001162992">
    <property type="component" value="Chromosome 2"/>
</dbReference>
<organism evidence="1 2">
    <name type="scientific">Diphasiastrum complanatum</name>
    <name type="common">Issler's clubmoss</name>
    <name type="synonym">Lycopodium complanatum</name>
    <dbReference type="NCBI Taxonomy" id="34168"/>
    <lineage>
        <taxon>Eukaryota</taxon>
        <taxon>Viridiplantae</taxon>
        <taxon>Streptophyta</taxon>
        <taxon>Embryophyta</taxon>
        <taxon>Tracheophyta</taxon>
        <taxon>Lycopodiopsida</taxon>
        <taxon>Lycopodiales</taxon>
        <taxon>Lycopodiaceae</taxon>
        <taxon>Lycopodioideae</taxon>
        <taxon>Diphasiastrum</taxon>
    </lineage>
</organism>
<name>A0ACC2EGR8_DIPCM</name>
<reference evidence="2" key="1">
    <citation type="journal article" date="2024" name="Proc. Natl. Acad. Sci. U.S.A.">
        <title>Extraordinary preservation of gene collinearity over three hundred million years revealed in homosporous lycophytes.</title>
        <authorList>
            <person name="Li C."/>
            <person name="Wickell D."/>
            <person name="Kuo L.Y."/>
            <person name="Chen X."/>
            <person name="Nie B."/>
            <person name="Liao X."/>
            <person name="Peng D."/>
            <person name="Ji J."/>
            <person name="Jenkins J."/>
            <person name="Williams M."/>
            <person name="Shu S."/>
            <person name="Plott C."/>
            <person name="Barry K."/>
            <person name="Rajasekar S."/>
            <person name="Grimwood J."/>
            <person name="Han X."/>
            <person name="Sun S."/>
            <person name="Hou Z."/>
            <person name="He W."/>
            <person name="Dai G."/>
            <person name="Sun C."/>
            <person name="Schmutz J."/>
            <person name="Leebens-Mack J.H."/>
            <person name="Li F.W."/>
            <person name="Wang L."/>
        </authorList>
    </citation>
    <scope>NUCLEOTIDE SEQUENCE [LARGE SCALE GENOMIC DNA]</scope>
    <source>
        <strain evidence="2">cv. PW_Plant_1</strain>
    </source>
</reference>
<evidence type="ECO:0000313" key="2">
    <source>
        <dbReference type="Proteomes" id="UP001162992"/>
    </source>
</evidence>
<proteinExistence type="predicted"/>